<dbReference type="InterPro" id="IPR037165">
    <property type="entry name" value="AldOxase/xan_DH_Mopterin-bd_sf"/>
</dbReference>
<dbReference type="CDD" id="cd00207">
    <property type="entry name" value="fer2"/>
    <property type="match status" value="1"/>
</dbReference>
<dbReference type="PROSITE" id="PS51085">
    <property type="entry name" value="2FE2S_FER_2"/>
    <property type="match status" value="1"/>
</dbReference>
<keyword evidence="14" id="KW-0560">Oxidoreductase</keyword>
<keyword evidence="10" id="KW-0001">2Fe-2S</keyword>
<keyword evidence="16" id="KW-0411">Iron-sulfur</keyword>
<comment type="similarity">
    <text evidence="4">Belongs to the xanthine dehydrogenase family.</text>
</comment>
<evidence type="ECO:0000256" key="6">
    <source>
        <dbReference type="ARBA" id="ARBA00011738"/>
    </source>
</evidence>
<evidence type="ECO:0000259" key="22">
    <source>
        <dbReference type="PROSITE" id="PS51085"/>
    </source>
</evidence>
<comment type="catalytic activity">
    <reaction evidence="20">
        <text>xanthine + NAD(+) + H2O = urate + NADH + H(+)</text>
        <dbReference type="Rhea" id="RHEA:16669"/>
        <dbReference type="ChEBI" id="CHEBI:15377"/>
        <dbReference type="ChEBI" id="CHEBI:15378"/>
        <dbReference type="ChEBI" id="CHEBI:17712"/>
        <dbReference type="ChEBI" id="CHEBI:17775"/>
        <dbReference type="ChEBI" id="CHEBI:57540"/>
        <dbReference type="ChEBI" id="CHEBI:57945"/>
        <dbReference type="EC" id="1.17.1.4"/>
    </reaction>
</comment>
<dbReference type="Pfam" id="PF02020">
    <property type="entry name" value="W2"/>
    <property type="match status" value="1"/>
</dbReference>
<dbReference type="Proteomes" id="UP000001075">
    <property type="component" value="Unassembled WGS sequence"/>
</dbReference>
<dbReference type="SMART" id="SM01092">
    <property type="entry name" value="CO_deh_flav_C"/>
    <property type="match status" value="3"/>
</dbReference>
<dbReference type="EC" id="1.17.1.4" evidence="7"/>
<dbReference type="InterPro" id="IPR016208">
    <property type="entry name" value="Ald_Oxase/xanthine_DH-like"/>
</dbReference>
<dbReference type="SUPFAM" id="SSF56003">
    <property type="entry name" value="Molybdenum cofactor-binding domain"/>
    <property type="match status" value="3"/>
</dbReference>
<dbReference type="Gene3D" id="3.10.20.30">
    <property type="match status" value="1"/>
</dbReference>
<dbReference type="FunFam" id="3.30.365.10:FF:000001">
    <property type="entry name" value="Xanthine dehydrogenase oxidase"/>
    <property type="match status" value="2"/>
</dbReference>
<dbReference type="CDD" id="cd11560">
    <property type="entry name" value="W2_eIF5C_like"/>
    <property type="match status" value="1"/>
</dbReference>
<dbReference type="SUPFAM" id="SSF54665">
    <property type="entry name" value="CO dehydrogenase molybdoprotein N-domain-like"/>
    <property type="match status" value="3"/>
</dbReference>
<dbReference type="SUPFAM" id="SSF56176">
    <property type="entry name" value="FAD-binding/transporter-associated domain-like"/>
    <property type="match status" value="2"/>
</dbReference>
<dbReference type="InterPro" id="IPR043510">
    <property type="entry name" value="W2_5MP1/2"/>
</dbReference>
<dbReference type="Pfam" id="PF25504">
    <property type="entry name" value="HEAT_5MP1_2"/>
    <property type="match status" value="1"/>
</dbReference>
<comment type="subcellular location">
    <subcellularLocation>
        <location evidence="3">Peroxisome</location>
    </subcellularLocation>
</comment>
<dbReference type="InterPro" id="IPR002888">
    <property type="entry name" value="2Fe-2S-bd"/>
</dbReference>
<dbReference type="FunFam" id="3.30.365.10:FF:000003">
    <property type="entry name" value="Aldehyde oxidase 1"/>
    <property type="match status" value="2"/>
</dbReference>
<dbReference type="InterPro" id="IPR036010">
    <property type="entry name" value="2Fe-2S_ferredoxin-like_sf"/>
</dbReference>
<dbReference type="InterPro" id="IPR000674">
    <property type="entry name" value="Ald_Oxase/Xan_DH_a/b"/>
</dbReference>
<dbReference type="eggNOG" id="KOG0430">
    <property type="taxonomic scope" value="Eukaryota"/>
</dbReference>
<evidence type="ECO:0000313" key="25">
    <source>
        <dbReference type="EMBL" id="EGV99450.1"/>
    </source>
</evidence>
<reference evidence="26" key="1">
    <citation type="journal article" date="2011" name="Nat. Biotechnol.">
        <title>The genomic sequence of the Chinese hamster ovary (CHO)-K1 cell line.</title>
        <authorList>
            <person name="Xu X."/>
            <person name="Nagarajan H."/>
            <person name="Lewis N.E."/>
            <person name="Pan S."/>
            <person name="Cai Z."/>
            <person name="Liu X."/>
            <person name="Chen W."/>
            <person name="Xie M."/>
            <person name="Wang W."/>
            <person name="Hammond S."/>
            <person name="Andersen M.R."/>
            <person name="Neff N."/>
            <person name="Passarelli B."/>
            <person name="Koh W."/>
            <person name="Fan H.C."/>
            <person name="Wang J."/>
            <person name="Gui Y."/>
            <person name="Lee K.H."/>
            <person name="Betenbaugh M.J."/>
            <person name="Quake S.R."/>
            <person name="Famili I."/>
            <person name="Palsson B.O."/>
            <person name="Wang J."/>
        </authorList>
    </citation>
    <scope>NUCLEOTIDE SEQUENCE [LARGE SCALE GENOMIC DNA]</scope>
    <source>
        <strain evidence="26">CHO K1 cell line</strain>
    </source>
</reference>
<keyword evidence="13" id="KW-0810">Translation regulation</keyword>
<dbReference type="GlyGen" id="G3HUL2">
    <property type="glycosylation" value="2 sites"/>
</dbReference>
<evidence type="ECO:0000256" key="13">
    <source>
        <dbReference type="ARBA" id="ARBA00022845"/>
    </source>
</evidence>
<dbReference type="Gene3D" id="1.10.150.120">
    <property type="entry name" value="[2Fe-2S]-binding domain"/>
    <property type="match status" value="2"/>
</dbReference>
<dbReference type="STRING" id="10029.G3HUL2"/>
<dbReference type="InParanoid" id="G3HUL2"/>
<dbReference type="Gene3D" id="3.30.43.10">
    <property type="entry name" value="Uridine Diphospho-n-acetylenolpyruvylglucosamine Reductase, domain 2"/>
    <property type="match status" value="1"/>
</dbReference>
<organism evidence="25 26">
    <name type="scientific">Cricetulus griseus</name>
    <name type="common">Chinese hamster</name>
    <name type="synonym">Cricetulus barabensis griseus</name>
    <dbReference type="NCBI Taxonomy" id="10029"/>
    <lineage>
        <taxon>Eukaryota</taxon>
        <taxon>Metazoa</taxon>
        <taxon>Chordata</taxon>
        <taxon>Craniata</taxon>
        <taxon>Vertebrata</taxon>
        <taxon>Euteleostomi</taxon>
        <taxon>Mammalia</taxon>
        <taxon>Eutheria</taxon>
        <taxon>Euarchontoglires</taxon>
        <taxon>Glires</taxon>
        <taxon>Rodentia</taxon>
        <taxon>Myomorpha</taxon>
        <taxon>Muroidea</taxon>
        <taxon>Cricetidae</taxon>
        <taxon>Cricetinae</taxon>
        <taxon>Cricetulus</taxon>
    </lineage>
</organism>
<dbReference type="Gene3D" id="3.30.365.10">
    <property type="entry name" value="Aldehyde oxidase/xanthine dehydrogenase, molybdopterin binding domain"/>
    <property type="match status" value="9"/>
</dbReference>
<dbReference type="InterPro" id="IPR046867">
    <property type="entry name" value="AldOxase/xan_DH_MoCoBD2"/>
</dbReference>
<dbReference type="GO" id="GO:0006446">
    <property type="term" value="P:regulation of translational initiation"/>
    <property type="evidence" value="ECO:0007669"/>
    <property type="project" value="UniProtKB-ARBA"/>
</dbReference>
<feature type="domain" description="W2" evidence="23">
    <location>
        <begin position="3076"/>
        <end position="3231"/>
    </location>
</feature>
<evidence type="ECO:0000256" key="17">
    <source>
        <dbReference type="ARBA" id="ARBA00023027"/>
    </source>
</evidence>
<dbReference type="InterPro" id="IPR036318">
    <property type="entry name" value="FAD-bd_PCMH-like_sf"/>
</dbReference>
<evidence type="ECO:0000313" key="26">
    <source>
        <dbReference type="Proteomes" id="UP000001075"/>
    </source>
</evidence>
<evidence type="ECO:0000256" key="15">
    <source>
        <dbReference type="ARBA" id="ARBA00023004"/>
    </source>
</evidence>
<dbReference type="Gene3D" id="3.90.1170.50">
    <property type="entry name" value="Aldehyde oxidase/xanthine dehydrogenase, a/b hammerhead"/>
    <property type="match status" value="3"/>
</dbReference>
<dbReference type="Pfam" id="PF02738">
    <property type="entry name" value="MoCoBD_1"/>
    <property type="match status" value="2"/>
</dbReference>
<dbReference type="SUPFAM" id="SSF54292">
    <property type="entry name" value="2Fe-2S ferredoxin-like"/>
    <property type="match status" value="1"/>
</dbReference>
<dbReference type="GO" id="GO:0005777">
    <property type="term" value="C:peroxisome"/>
    <property type="evidence" value="ECO:0007669"/>
    <property type="project" value="UniProtKB-SubCell"/>
</dbReference>
<dbReference type="InterPro" id="IPR006058">
    <property type="entry name" value="2Fe2S_fd_BS"/>
</dbReference>
<evidence type="ECO:0000256" key="1">
    <source>
        <dbReference type="ARBA" id="ARBA00001924"/>
    </source>
</evidence>
<protein>
    <recommendedName>
        <fullName evidence="7">xanthine dehydrogenase</fullName>
        <ecNumber evidence="7">1.17.1.4</ecNumber>
    </recommendedName>
</protein>
<accession>G3HUL2</accession>
<evidence type="ECO:0000256" key="18">
    <source>
        <dbReference type="ARBA" id="ARBA00023140"/>
    </source>
</evidence>
<dbReference type="InterPro" id="IPR036683">
    <property type="entry name" value="CO_DH_flav_C_dom_sf"/>
</dbReference>
<comment type="similarity">
    <text evidence="5">Belongs to the BZW family.</text>
</comment>
<evidence type="ECO:0000256" key="9">
    <source>
        <dbReference type="ARBA" id="ARBA00022630"/>
    </source>
</evidence>
<dbReference type="InterPro" id="IPR016167">
    <property type="entry name" value="FAD-bd_PCMH_sub1"/>
</dbReference>
<name>G3HUL2_CRIGR</name>
<keyword evidence="9" id="KW-0285">Flavoprotein</keyword>
<evidence type="ECO:0000256" key="12">
    <source>
        <dbReference type="ARBA" id="ARBA00022827"/>
    </source>
</evidence>
<evidence type="ECO:0000256" key="14">
    <source>
        <dbReference type="ARBA" id="ARBA00023002"/>
    </source>
</evidence>
<dbReference type="FunFam" id="3.10.20.30:FF:000015">
    <property type="entry name" value="Aldehyde oxidase 1"/>
    <property type="match status" value="1"/>
</dbReference>
<dbReference type="GO" id="GO:0071949">
    <property type="term" value="F:FAD binding"/>
    <property type="evidence" value="ECO:0007669"/>
    <property type="project" value="InterPro"/>
</dbReference>
<feature type="domain" description="2Fe-2S ferredoxin-type" evidence="22">
    <location>
        <begin position="1702"/>
        <end position="1787"/>
    </location>
</feature>
<evidence type="ECO:0000256" key="20">
    <source>
        <dbReference type="ARBA" id="ARBA00049017"/>
    </source>
</evidence>
<proteinExistence type="inferred from homology"/>
<evidence type="ECO:0000256" key="8">
    <source>
        <dbReference type="ARBA" id="ARBA00022505"/>
    </source>
</evidence>
<evidence type="ECO:0000256" key="10">
    <source>
        <dbReference type="ARBA" id="ARBA00022714"/>
    </source>
</evidence>
<dbReference type="SUPFAM" id="SSF55447">
    <property type="entry name" value="CO dehydrogenase flavoprotein C-terminal domain-like"/>
    <property type="match status" value="3"/>
</dbReference>
<dbReference type="PANTHER" id="PTHR45444:SF3">
    <property type="entry name" value="XANTHINE DEHYDROGENASE"/>
    <property type="match status" value="1"/>
</dbReference>
<dbReference type="FunFam" id="3.30.390.50:FF:000001">
    <property type="entry name" value="Xanthine dehydrogenase oxidase"/>
    <property type="match status" value="3"/>
</dbReference>
<feature type="domain" description="FAD-binding PCMH-type" evidence="24">
    <location>
        <begin position="1816"/>
        <end position="2013"/>
    </location>
</feature>
<keyword evidence="17" id="KW-0520">NAD</keyword>
<dbReference type="SMART" id="SM00515">
    <property type="entry name" value="eIF5C"/>
    <property type="match status" value="1"/>
</dbReference>
<comment type="catalytic activity">
    <reaction evidence="21">
        <text>hypoxanthine + NAD(+) + H2O = xanthine + NADH + H(+)</text>
        <dbReference type="Rhea" id="RHEA:24670"/>
        <dbReference type="ChEBI" id="CHEBI:15377"/>
        <dbReference type="ChEBI" id="CHEBI:15378"/>
        <dbReference type="ChEBI" id="CHEBI:17368"/>
        <dbReference type="ChEBI" id="CHEBI:17712"/>
        <dbReference type="ChEBI" id="CHEBI:57540"/>
        <dbReference type="ChEBI" id="CHEBI:57945"/>
        <dbReference type="EC" id="1.17.1.4"/>
    </reaction>
</comment>
<evidence type="ECO:0000256" key="3">
    <source>
        <dbReference type="ARBA" id="ARBA00004275"/>
    </source>
</evidence>
<comment type="cofactor">
    <cofactor evidence="1">
        <name>Mo-molybdopterin</name>
        <dbReference type="ChEBI" id="CHEBI:71302"/>
    </cofactor>
</comment>
<evidence type="ECO:0000256" key="2">
    <source>
        <dbReference type="ARBA" id="ARBA00001974"/>
    </source>
</evidence>
<evidence type="ECO:0000256" key="16">
    <source>
        <dbReference type="ARBA" id="ARBA00023014"/>
    </source>
</evidence>
<dbReference type="SUPFAM" id="SSF47741">
    <property type="entry name" value="CO dehydrogenase ISP C-domain like"/>
    <property type="match status" value="2"/>
</dbReference>
<dbReference type="InterPro" id="IPR057397">
    <property type="entry name" value="HEAT_5MP1_2"/>
</dbReference>
<dbReference type="InterPro" id="IPR036856">
    <property type="entry name" value="Ald_Oxase/Xan_DH_a/b_sf"/>
</dbReference>
<dbReference type="Pfam" id="PF03450">
    <property type="entry name" value="CO_deh_flav_C"/>
    <property type="match status" value="3"/>
</dbReference>
<dbReference type="GO" id="GO:0051537">
    <property type="term" value="F:2 iron, 2 sulfur cluster binding"/>
    <property type="evidence" value="ECO:0007669"/>
    <property type="project" value="UniProtKB-KW"/>
</dbReference>
<keyword evidence="11" id="KW-0479">Metal-binding</keyword>
<dbReference type="PANTHER" id="PTHR45444">
    <property type="entry name" value="XANTHINE DEHYDROGENASE"/>
    <property type="match status" value="1"/>
</dbReference>
<dbReference type="InterPro" id="IPR036884">
    <property type="entry name" value="2Fe-2S-bd_dom_sf"/>
</dbReference>
<dbReference type="SUPFAM" id="SSF48371">
    <property type="entry name" value="ARM repeat"/>
    <property type="match status" value="1"/>
</dbReference>
<dbReference type="InterPro" id="IPR001041">
    <property type="entry name" value="2Fe-2S_ferredoxin-type"/>
</dbReference>
<dbReference type="InterPro" id="IPR016169">
    <property type="entry name" value="FAD-bd_PCMH_sub2"/>
</dbReference>
<evidence type="ECO:0000256" key="21">
    <source>
        <dbReference type="ARBA" id="ARBA00049517"/>
    </source>
</evidence>
<keyword evidence="12" id="KW-0274">FAD</keyword>
<dbReference type="InterPro" id="IPR012675">
    <property type="entry name" value="Beta-grasp_dom_sf"/>
</dbReference>
<dbReference type="Pfam" id="PF00111">
    <property type="entry name" value="Fer2"/>
    <property type="match status" value="1"/>
</dbReference>
<dbReference type="InterPro" id="IPR003307">
    <property type="entry name" value="W2_domain"/>
</dbReference>
<dbReference type="PROSITE" id="PS51387">
    <property type="entry name" value="FAD_PCMH"/>
    <property type="match status" value="2"/>
</dbReference>
<comment type="subunit">
    <text evidence="6">Homodimer.</text>
</comment>
<dbReference type="InterPro" id="IPR002346">
    <property type="entry name" value="Mopterin_DH_FAD-bd"/>
</dbReference>
<dbReference type="Pfam" id="PF01315">
    <property type="entry name" value="Ald_Xan_dh_C"/>
    <property type="match status" value="3"/>
</dbReference>
<dbReference type="FunFam" id="3.30.43.10:FF:000001">
    <property type="entry name" value="Xanthine dehydrogenase/oxidase"/>
    <property type="match status" value="1"/>
</dbReference>
<evidence type="ECO:0000256" key="5">
    <source>
        <dbReference type="ARBA" id="ARBA00008151"/>
    </source>
</evidence>
<evidence type="ECO:0000259" key="24">
    <source>
        <dbReference type="PROSITE" id="PS51387"/>
    </source>
</evidence>
<evidence type="ECO:0000256" key="4">
    <source>
        <dbReference type="ARBA" id="ARBA00006849"/>
    </source>
</evidence>
<comment type="cofactor">
    <cofactor evidence="2">
        <name>FAD</name>
        <dbReference type="ChEBI" id="CHEBI:57692"/>
    </cofactor>
</comment>
<keyword evidence="15" id="KW-0408">Iron</keyword>
<dbReference type="FunFam" id="3.30.365.10:FF:000025">
    <property type="entry name" value="Aldehyde oxidase 4"/>
    <property type="match status" value="1"/>
</dbReference>
<keyword evidence="8" id="KW-0500">Molybdenum</keyword>
<dbReference type="PROSITE" id="PS51363">
    <property type="entry name" value="W2"/>
    <property type="match status" value="1"/>
</dbReference>
<dbReference type="FunFam" id="3.30.365.10:FF:000004">
    <property type="entry name" value="Xanthine dehydrogenase oxidase"/>
    <property type="match status" value="2"/>
</dbReference>
<dbReference type="GO" id="GO:0006145">
    <property type="term" value="P:purine nucleobase catabolic process"/>
    <property type="evidence" value="ECO:0007669"/>
    <property type="project" value="UniProtKB-ARBA"/>
</dbReference>
<dbReference type="GO" id="GO:0004854">
    <property type="term" value="F:xanthine dehydrogenase activity"/>
    <property type="evidence" value="ECO:0007669"/>
    <property type="project" value="UniProtKB-EC"/>
</dbReference>
<dbReference type="Pfam" id="PF20256">
    <property type="entry name" value="MoCoBD_2"/>
    <property type="match status" value="4"/>
</dbReference>
<evidence type="ECO:0000259" key="23">
    <source>
        <dbReference type="PROSITE" id="PS51363"/>
    </source>
</evidence>
<gene>
    <name evidence="25" type="ORF">I79_014624</name>
</gene>
<dbReference type="PaxDb" id="10029-XP_007611177.1"/>
<dbReference type="Pfam" id="PF01799">
    <property type="entry name" value="Fer2_2"/>
    <property type="match status" value="2"/>
</dbReference>
<evidence type="ECO:0000256" key="7">
    <source>
        <dbReference type="ARBA" id="ARBA00013123"/>
    </source>
</evidence>
<dbReference type="FunFam" id="3.30.365.10:FF:000002">
    <property type="entry name" value="Xanthine dehydrogenase oxidase"/>
    <property type="match status" value="1"/>
</dbReference>
<dbReference type="InterPro" id="IPR008274">
    <property type="entry name" value="AldOxase/xan_DH_MoCoBD1"/>
</dbReference>
<dbReference type="Pfam" id="PF00941">
    <property type="entry name" value="FAD_binding_5"/>
    <property type="match status" value="2"/>
</dbReference>
<evidence type="ECO:0000256" key="11">
    <source>
        <dbReference type="ARBA" id="ARBA00022723"/>
    </source>
</evidence>
<dbReference type="Gene3D" id="1.25.40.180">
    <property type="match status" value="1"/>
</dbReference>
<dbReference type="PROSITE" id="PS00197">
    <property type="entry name" value="2FE2S_FER_1"/>
    <property type="match status" value="1"/>
</dbReference>
<dbReference type="InterPro" id="IPR016166">
    <property type="entry name" value="FAD-bd_PCMH"/>
</dbReference>
<dbReference type="EMBL" id="JH000741">
    <property type="protein sequence ID" value="EGV99450.1"/>
    <property type="molecule type" value="Genomic_DNA"/>
</dbReference>
<dbReference type="Gene3D" id="3.30.465.10">
    <property type="match status" value="2"/>
</dbReference>
<dbReference type="InterPro" id="IPR016024">
    <property type="entry name" value="ARM-type_fold"/>
</dbReference>
<dbReference type="FunFam" id="3.90.1170.50:FF:000001">
    <property type="entry name" value="Aldehyde oxidase 1"/>
    <property type="match status" value="2"/>
</dbReference>
<keyword evidence="18" id="KW-0576">Peroxisome</keyword>
<dbReference type="FunFam" id="1.25.40.180:FF:000006">
    <property type="entry name" value="Basic leucine zipper and W2 domain-containing protein 1"/>
    <property type="match status" value="1"/>
</dbReference>
<feature type="domain" description="FAD-binding PCMH-type" evidence="24">
    <location>
        <begin position="910"/>
        <end position="1096"/>
    </location>
</feature>
<dbReference type="InterPro" id="IPR005107">
    <property type="entry name" value="CO_DH_flav_C"/>
</dbReference>
<dbReference type="FunFam" id="3.30.465.10:FF:000004">
    <property type="entry name" value="Xanthine dehydrogenase/oxidase"/>
    <property type="match status" value="2"/>
</dbReference>
<dbReference type="GO" id="GO:0005506">
    <property type="term" value="F:iron ion binding"/>
    <property type="evidence" value="ECO:0007669"/>
    <property type="project" value="InterPro"/>
</dbReference>
<evidence type="ECO:0000256" key="19">
    <source>
        <dbReference type="ARBA" id="ARBA00034078"/>
    </source>
</evidence>
<comment type="cofactor">
    <cofactor evidence="19">
        <name>[2Fe-2S] cluster</name>
        <dbReference type="ChEBI" id="CHEBI:190135"/>
    </cofactor>
</comment>
<dbReference type="SMART" id="SM01008">
    <property type="entry name" value="Ald_Xan_dh_C"/>
    <property type="match status" value="3"/>
</dbReference>
<dbReference type="Gene3D" id="3.30.390.50">
    <property type="entry name" value="CO dehydrogenase flavoprotein, C-terminal domain"/>
    <property type="match status" value="3"/>
</dbReference>
<sequence>MQRAIAGLDLKFKEVSYPVIISPARVLELYIVTSTKEEGIWQIPLDDRFLARLPDASLKPDQVLISVFVPLSGKWEFVSAFRQAPRQQNALATVNSGMRVVFKEDTSTITDFRILYGGLGATTVSANKTCQQLIGRCWDEEMLTEACRMVLEEISLPVSAPGGMVEYRRTLTISFLFKFYLDVLKQLKMRGIDPQQPPQDPVGRPIMHQSGIKHATGEAVFCDDMSVLAEELFLAVVTSSRPHARIISIDASEALASPGVVDVITAQDVPGDNGREEESLYAQDEVICVGQIICAVAADSYAHAKQATKKVKVVYQDVEPLIVTVQEMVARTLGIPKNRINCHVKRVGGAFGGKASKPGFLAAVAAVAARKTGYPIRFILERGDDMLITGGRHPLLGKYKIGFMNDGKIKAADIQFYINGGCTPDDSELVIEYALLKLENAYKIPNLRVQGRVCKTNLPSNTAFRGFGFPQGAFVTETWVSAVAAKCHLPPEKVRELNMYKTIDRTIHKQEFDPENLIKCWETCMENSSYYSRRKAVGEFNQQSFWKKRGIAIIPMKFSVGFPRTFYNQVASRELKIPMSYIHLDEMNTVTVPNTIATGGSTGADVNGRAVQNACQILMKRLEPVVSQNPNGTWEEWVNEAFTQSISLSATGYFRGYKADMDWEKGEGDIYPYFVFGAACSEVEIDCLTGAHKNIRTDIVMDGSFSINPAVDIGQIEGAFVQGLGLYTLEELKYSPEGVLYTRGPNQYKIPSVTDIPEEFHVSLLAPTQNPKAIYSSKGLGEAGIFLGSSVFFAIADAVAAARKERGLPPIWAMNSPVTAELIRMACEDQFTDLERLAKCHGTQCGFCSPGMVMSIYTLLRNHPEPTPDQITEALGGNLCRCTGYRPIVESGKTFSPRMAEDPNKRRLTFQGARTIWFMPVTLEDLLELKASYPKAPLVMGNTAVGPSIKFKGEFHPVFISPLGLPELHFVNVTNNGATIGAGNSLEQFKDALNFLVSEQPKERTKTYYALLKHLRTLAGPPIRNMATIGGHVASQPNFSDLTPILAAGNATINVISKEGERQLPLNGPFFERSLEEASLKPEEVVLSISIPYSTQWQLVAGFRLAQRQENSFAIVNAGMSVEFEEGTNTIKDLRMFFGSVAPTVVSAKQTCKQLLGRQWDDQMLSDSCRWVLEEIRIPPAAKGGMVEFRRTLIISLLFKFYLKVRRWLNEMDPQKFPDIPEKFVSALDDFPIETPQGIQMFQCVDPSQPQQDPVGHPVMHQSAIKHATGEAKYVDDRPPMDQELALVVVTSTRAHAKITSLDVSEALECPGVVDVITAEDVPGDNNHSQIVCAVAADTYAHAKEAAKHVKIAYDDIEPAIITIEIGFMNNGEIKAADVEYYINGGCTPDESELVKEINMYKKTSKTAYKQTFDPEPLRRCWKECLEKSSFHARKKAAEEFNKKNYWKKRGLAVTPMKFSIGIPIAFYNQAAALVHIYIDGSVLLSHGGCELGQGLHTKMIQVASRELNIPQSYVHLSETSTVSVPNAVFTAGSMGTDINGKAVQNACQILLDRLQPIIKKNPEGKWKEWVAKAFEESINLSATGYFKGYQTNMDWEKEEGDAYPYYVYGAACSEVEVDCLTGAHKLLRTDIFMDAAFSINPALDIGQVEGAFIQGMGFYTIEELKYSPKGVLYSRGPDDYKIPTVTEIPKEFYVTLVHSRNPIAIYSSKVMEKNVDPEVTLLAFLRKNLRLTGTKYACGTGGCGACTVMVSKHDPVSKKTRHFSVMACLVPLCSLHGTAVTTVEGVGSIKTRLHPVQERIAKSHGTQCGFCTPGMVMSMYTLLRNHPQPSEEQLMEALGGNLCRCTGYRPILESGRTFCMSPAPPCTPHPTVQFPYLEYVSWQQGSIKAKADVRLTIGACCSLAQVKDILAESISELPEEKTQTYRALLKHLRSLAGQQIRNMASLGGHVLSRHRYSDLNPILSVGNAILNLLSEEGMRQIALDGHFLAGLASADLKPGEILGSVYIPHSQKWEFVSAFRQAQCHQNALPDVNAGMRVLFREGTDIIEDLSIAYGGVGPTTISAHRSCQQLVGRHWNALMLDEACRRLLDEVSLPGSALGGKVEYKRTLMVSFLFKFYLEVLQELKRKVKLSSESTRVDPHQPLQDPVGRPIMHLSGLKHATGEAIFCDDIPRVDKELFMALVTSTRAHAKIISIDSSEVFTLPGVVDVITAEDIPGTNGDDDDKLLAVDEVHCVGQVICAVVAETDVQAKRATEKIKITYEDLKPVIFTIKDAIKHNSFLCPEKKLEQGNIEEAFENVDQVVEGEVHVGGQEHFYMETQRVLVIPKTEDKELDMYVSTQDPAHVQKTVSSTLNIPSNKITCHVKRVGGGFGGKVGRPAVFGAIAAVGAVKTGHPVRLVLDREDDMLITGGRHPLFGKYKVGFMNSGRIKALDIECYINGGCTLDDSELVTEFLILKLENAYKIRNLRFRGRACMTNLPSNTAFRGFGFPQGTLVTESCITAVAAKCGLPPEKIREKNMYKTVDKTIYKQAFSPEPLIRCWTECLDKSSFHIRRTQVEEFNRKNYWKKRGIAIIPMKFSVGFAATSYHQVASRELKVPMSHMHICETSTATVPNTIATAASIGADVNGRAVQVTVAVSFPDELYYVSSFLIGTRTQWLASGKGYKAFMDWEKQDGEPFPYYVYGAACSEVEIDCLTGAHKKIRTDIVMDACCSLNPAIDVGQIEGAFIQGMGLYTTEELHYSPEGVLYSRSPDEYKIPTVTDVPEQFNVSLLPSSQTPLTIYSSKGLGESGMFLGSSVFFAIADAVAAARRERDVAEDFTVQSPATPERVRMACADRFTDMGKVCSCNKDEKERFDPTQFQDCIVQGLTETGADLEAVAKFLDASGAKLDYRRYAETLFDILVAGGMLAPGGTLADDVMRTRVCVFAAQEDLETMQAFAQVFNKLIRRYKYLEKGFEDEVKKLLLFLKGFSESERNKLAMLTGVLLANGTLNASILNSLYNENLVKEGVSAAFAVKLFKSWINEKDINAVAASLRKVSMDNRLMELFPANKQSVEHFTKYFTEAGLKELSEYVRNQQTIGARKELQKELQEQMSRGDPFKDIILYVKEEMKKNNIPEPVVIGIVWSSVMSTVEWNKKEELVAEQAIKHLKGQSELTLLLKIQEYCYDNIHFMKAFQKIVVLFYKAEVLSEEPILKWYKDAHVAKGKSVFLEQMKKFVEWLKNAEEESESEGEEGD</sequence>